<evidence type="ECO:0000259" key="3">
    <source>
        <dbReference type="Pfam" id="PF13400"/>
    </source>
</evidence>
<dbReference type="Pfam" id="PF13400">
    <property type="entry name" value="Tad"/>
    <property type="match status" value="1"/>
</dbReference>
<gene>
    <name evidence="4" type="ORF">I5R27_03950</name>
</gene>
<keyword evidence="1" id="KW-0472">Membrane</keyword>
<dbReference type="Proteomes" id="UP000594467">
    <property type="component" value="Chromosome"/>
</dbReference>
<dbReference type="EMBL" id="CP065202">
    <property type="protein sequence ID" value="QPL32287.1"/>
    <property type="molecule type" value="Genomic_DNA"/>
</dbReference>
<dbReference type="RefSeq" id="WP_169846622.1">
    <property type="nucleotide sequence ID" value="NZ_CAUQAK010000036.1"/>
</dbReference>
<sequence length="637" mass="64905">MSPQLRGMGFNGSRQQRGAIGLMAAVTLGMVLLFMLLVVDSGRLYLEQRKLQRVADMAVLEAVSRGGNCTGTSTAAGFANQSATRNSFTPGSVQKVNTTCGTLSTNSSQLRVFTADATKSDAIRVIATTTVPTSVAGGLWSLFSKGGFNLNTNLTASAVGSTPGPTLAQISIRTTLATVDSSQSPLLNNLFTGLLGGNVAISAVGWDGLVKADINLLQYLNQLAVNLNVKAGDYTTLLTTNATVTDFIKAAATVAKLNGATADVQTALTNLQVAAIKNTPIKVGDLLQLQTGTSTAGLDTNLNLFSVIQAAIQIANKNNAAAVSLPVNVLGLAKVTTTVKVIEPPQFSAIGNPAKDRLFVRTAQVRSLITIELPVLNTVASLVSKVLDLVSGLLGAIIGTSYSPQILPPPLILSVNLDAGGADALVTGYSCPTGSTGTKSLTVLAHTALANLNVGNIDGSKAFSSSAAVTVTPLPIVNIVSKTCLALICSSKDYGGGGIAIMAKLPIAPTQSTLLFSAASSSEPPNLKLPPAAKNASPTTNVVASLKSTLSNLPIQLYAPVDSTGILGALATGLTSAVNATLLAVVNIAGGLISGVLSPLLDPVINNLLSLLGVNLMATEVDANLSCNQGGRAQLVL</sequence>
<feature type="transmembrane region" description="Helical" evidence="1">
    <location>
        <begin position="20"/>
        <end position="39"/>
    </location>
</feature>
<dbReference type="AlphaFoldDB" id="A0A9Q6VPQ9"/>
<proteinExistence type="predicted"/>
<dbReference type="InterPro" id="IPR028087">
    <property type="entry name" value="Tad_N"/>
</dbReference>
<evidence type="ECO:0000313" key="5">
    <source>
        <dbReference type="Proteomes" id="UP000594467"/>
    </source>
</evidence>
<evidence type="ECO:0000313" key="4">
    <source>
        <dbReference type="EMBL" id="QPL32287.1"/>
    </source>
</evidence>
<evidence type="ECO:0008006" key="6">
    <source>
        <dbReference type="Google" id="ProtNLM"/>
    </source>
</evidence>
<keyword evidence="1" id="KW-1133">Transmembrane helix</keyword>
<feature type="domain" description="Putative Flp pilus-assembly TadG-like N-terminal" evidence="3">
    <location>
        <begin position="18"/>
        <end position="64"/>
    </location>
</feature>
<evidence type="ECO:0000256" key="1">
    <source>
        <dbReference type="SAM" id="Phobius"/>
    </source>
</evidence>
<evidence type="ECO:0000259" key="2">
    <source>
        <dbReference type="Pfam" id="PF09977"/>
    </source>
</evidence>
<dbReference type="InterPro" id="IPR018705">
    <property type="entry name" value="DUF2134_membrane"/>
</dbReference>
<reference evidence="4 5" key="1">
    <citation type="submission" date="2020-11" db="EMBL/GenBank/DDBJ databases">
        <title>The Complete Genome of Pseudomonas fragi A13BB.</title>
        <authorList>
            <person name="Awolope O.K."/>
            <person name="O'Driscoll N.H."/>
            <person name="Di Salvo A."/>
            <person name="Lamb A.J."/>
        </authorList>
    </citation>
    <scope>NUCLEOTIDE SEQUENCE [LARGE SCALE GENOMIC DNA]</scope>
    <source>
        <strain evidence="4 5">A13BB</strain>
    </source>
</reference>
<keyword evidence="1" id="KW-0812">Transmembrane</keyword>
<dbReference type="Pfam" id="PF09977">
    <property type="entry name" value="Tad_C"/>
    <property type="match status" value="1"/>
</dbReference>
<accession>A0A9Q6VPQ9</accession>
<feature type="domain" description="DUF2134" evidence="2">
    <location>
        <begin position="68"/>
        <end position="139"/>
    </location>
</feature>
<protein>
    <recommendedName>
        <fullName evidence="6">Flp pilus-assembly TadG-like N-terminal domain-containing protein</fullName>
    </recommendedName>
</protein>
<organism evidence="4 5">
    <name type="scientific">Pseudomonas fragi</name>
    <dbReference type="NCBI Taxonomy" id="296"/>
    <lineage>
        <taxon>Bacteria</taxon>
        <taxon>Pseudomonadati</taxon>
        <taxon>Pseudomonadota</taxon>
        <taxon>Gammaproteobacteria</taxon>
        <taxon>Pseudomonadales</taxon>
        <taxon>Pseudomonadaceae</taxon>
        <taxon>Pseudomonas</taxon>
    </lineage>
</organism>
<name>A0A9Q6VPQ9_PSEFR</name>